<feature type="transmembrane region" description="Helical" evidence="2">
    <location>
        <begin position="120"/>
        <end position="145"/>
    </location>
</feature>
<feature type="region of interest" description="Disordered" evidence="1">
    <location>
        <begin position="75"/>
        <end position="112"/>
    </location>
</feature>
<evidence type="ECO:0000313" key="4">
    <source>
        <dbReference type="EMBL" id="ACL54351.1"/>
    </source>
</evidence>
<organism evidence="4">
    <name type="scientific">Zea mays</name>
    <name type="common">Maize</name>
    <dbReference type="NCBI Taxonomy" id="4577"/>
    <lineage>
        <taxon>Eukaryota</taxon>
        <taxon>Viridiplantae</taxon>
        <taxon>Streptophyta</taxon>
        <taxon>Embryophyta</taxon>
        <taxon>Tracheophyta</taxon>
        <taxon>Spermatophyta</taxon>
        <taxon>Magnoliopsida</taxon>
        <taxon>Liliopsida</taxon>
        <taxon>Poales</taxon>
        <taxon>Poaceae</taxon>
        <taxon>PACMAD clade</taxon>
        <taxon>Panicoideae</taxon>
        <taxon>Andropogonodae</taxon>
        <taxon>Andropogoneae</taxon>
        <taxon>Tripsacinae</taxon>
        <taxon>Zea</taxon>
    </lineage>
</organism>
<protein>
    <submittedName>
        <fullName evidence="4">Uncharacterized protein</fullName>
    </submittedName>
</protein>
<sequence>MATAAAPCSTLIFMCSISCSATRCPSPWPCPALLLHAGVPAMVVELGPCSSLRAPRPCSDPRRRFRLNSLHPARMAAPAPSSRPHAQPESLASSRPARFSGARAVRRSPRVHPRPRRTPLFGLGLVVVRMLLGWVTVVAIVVSIFPVDLAVIHGRDLVKCVRRLALCR</sequence>
<evidence type="ECO:0000256" key="3">
    <source>
        <dbReference type="SAM" id="SignalP"/>
    </source>
</evidence>
<reference evidence="4" key="1">
    <citation type="journal article" date="2009" name="PLoS Genet.">
        <title>Sequencing, mapping, and analysis of 27,455 maize full-length cDNAs.</title>
        <authorList>
            <person name="Soderlund C."/>
            <person name="Descour A."/>
            <person name="Kudrna D."/>
            <person name="Bomhoff M."/>
            <person name="Boyd L."/>
            <person name="Currie J."/>
            <person name="Angelova A."/>
            <person name="Collura K."/>
            <person name="Wissotski M."/>
            <person name="Ashley E."/>
            <person name="Morrow D."/>
            <person name="Fernandes J."/>
            <person name="Walbot V."/>
            <person name="Yu Y."/>
        </authorList>
    </citation>
    <scope>NUCLEOTIDE SEQUENCE</scope>
    <source>
        <strain evidence="4">B73</strain>
    </source>
</reference>
<feature type="compositionally biased region" description="Low complexity" evidence="1">
    <location>
        <begin position="75"/>
        <end position="88"/>
    </location>
</feature>
<keyword evidence="2" id="KW-0812">Transmembrane</keyword>
<feature type="chain" id="PRO_5009949325" evidence="3">
    <location>
        <begin position="22"/>
        <end position="168"/>
    </location>
</feature>
<evidence type="ECO:0000256" key="1">
    <source>
        <dbReference type="SAM" id="MobiDB-lite"/>
    </source>
</evidence>
<keyword evidence="2" id="KW-1133">Transmembrane helix</keyword>
<dbReference type="HOGENOM" id="CLU_1588859_0_0_1"/>
<evidence type="ECO:0000256" key="2">
    <source>
        <dbReference type="SAM" id="Phobius"/>
    </source>
</evidence>
<dbReference type="EMBL" id="BT055744">
    <property type="protein sequence ID" value="ACL54351.1"/>
    <property type="molecule type" value="mRNA"/>
</dbReference>
<name>B8A2F2_MAIZE</name>
<dbReference type="AlphaFoldDB" id="B8A2F2"/>
<accession>B8A2F2</accession>
<proteinExistence type="evidence at transcript level"/>
<feature type="signal peptide" evidence="3">
    <location>
        <begin position="1"/>
        <end position="21"/>
    </location>
</feature>
<keyword evidence="2" id="KW-0472">Membrane</keyword>
<keyword evidence="3" id="KW-0732">Signal</keyword>